<keyword evidence="2" id="KW-1185">Reference proteome</keyword>
<name>A0A3Q8RTK0_9FLAO</name>
<dbReference type="EMBL" id="CP032548">
    <property type="protein sequence ID" value="AZJ35986.1"/>
    <property type="molecule type" value="Genomic_DNA"/>
</dbReference>
<proteinExistence type="predicted"/>
<organism evidence="1 2">
    <name type="scientific">Tenacibaculum singaporense</name>
    <dbReference type="NCBI Taxonomy" id="2358479"/>
    <lineage>
        <taxon>Bacteria</taxon>
        <taxon>Pseudomonadati</taxon>
        <taxon>Bacteroidota</taxon>
        <taxon>Flavobacteriia</taxon>
        <taxon>Flavobacteriales</taxon>
        <taxon>Flavobacteriaceae</taxon>
        <taxon>Tenacibaculum</taxon>
    </lineage>
</organism>
<sequence>MKEKIIFEGKSKIREIVYDNNSNLFYFSFEEIHLIPTDFWRFFKNNKIELISKDHNLKYSFQEPKIDLISFLNKEFKNDYLLKIEITNNNDLILYFSSTKKIEVYITSMAFENWEITIKNKQYICLQGGDDIAVIE</sequence>
<evidence type="ECO:0000313" key="1">
    <source>
        <dbReference type="EMBL" id="AZJ35986.1"/>
    </source>
</evidence>
<accession>A0A3Q8RTK0</accession>
<dbReference type="Proteomes" id="UP000274593">
    <property type="component" value="Chromosome"/>
</dbReference>
<gene>
    <name evidence="1" type="ORF">D6T69_10810</name>
</gene>
<dbReference type="AlphaFoldDB" id="A0A3Q8RTK0"/>
<reference evidence="1 2" key="1">
    <citation type="submission" date="2018-09" db="EMBL/GenBank/DDBJ databases">
        <title>Insights into the microbiota of Asian seabass (Lates calcarifer) with tenacibaculosis symptoms and description of sp. nov. Tenacibaculum singaporense.</title>
        <authorList>
            <person name="Miyake S."/>
            <person name="Soh M."/>
            <person name="Azman M.N."/>
            <person name="Ngoh S.Y."/>
            <person name="Orban L."/>
        </authorList>
    </citation>
    <scope>NUCLEOTIDE SEQUENCE [LARGE SCALE GENOMIC DNA]</scope>
    <source>
        <strain evidence="1 2">DSM 106434</strain>
    </source>
</reference>
<dbReference type="RefSeq" id="WP_125067737.1">
    <property type="nucleotide sequence ID" value="NZ_CP032548.1"/>
</dbReference>
<dbReference type="KEGG" id="tsig:D6T69_10810"/>
<protein>
    <submittedName>
        <fullName evidence="1">Uncharacterized protein</fullName>
    </submittedName>
</protein>
<evidence type="ECO:0000313" key="2">
    <source>
        <dbReference type="Proteomes" id="UP000274593"/>
    </source>
</evidence>